<dbReference type="SUPFAM" id="SSF144091">
    <property type="entry name" value="Rhomboid-like"/>
    <property type="match status" value="1"/>
</dbReference>
<dbReference type="PANTHER" id="PTHR43731:SF26">
    <property type="entry name" value="RHOMBOID-LIKE PROTEIN 10, CHLOROPLASTIC"/>
    <property type="match status" value="1"/>
</dbReference>
<dbReference type="EMBL" id="BRYA01000094">
    <property type="protein sequence ID" value="GMI38940.1"/>
    <property type="molecule type" value="Genomic_DNA"/>
</dbReference>
<dbReference type="AlphaFoldDB" id="A0A9W7G9Q2"/>
<feature type="transmembrane region" description="Helical" evidence="5">
    <location>
        <begin position="41"/>
        <end position="59"/>
    </location>
</feature>
<dbReference type="Pfam" id="PF01694">
    <property type="entry name" value="Rhomboid"/>
    <property type="match status" value="1"/>
</dbReference>
<comment type="caution">
    <text evidence="7">The sequence shown here is derived from an EMBL/GenBank/DDBJ whole genome shotgun (WGS) entry which is preliminary data.</text>
</comment>
<evidence type="ECO:0000256" key="1">
    <source>
        <dbReference type="ARBA" id="ARBA00004141"/>
    </source>
</evidence>
<dbReference type="InterPro" id="IPR035952">
    <property type="entry name" value="Rhomboid-like_sf"/>
</dbReference>
<reference evidence="8" key="1">
    <citation type="journal article" date="2023" name="Commun. Biol.">
        <title>Genome analysis of Parmales, the sister group of diatoms, reveals the evolutionary specialization of diatoms from phago-mixotrophs to photoautotrophs.</title>
        <authorList>
            <person name="Ban H."/>
            <person name="Sato S."/>
            <person name="Yoshikawa S."/>
            <person name="Yamada K."/>
            <person name="Nakamura Y."/>
            <person name="Ichinomiya M."/>
            <person name="Sato N."/>
            <person name="Blanc-Mathieu R."/>
            <person name="Endo H."/>
            <person name="Kuwata A."/>
            <person name="Ogata H."/>
        </authorList>
    </citation>
    <scope>NUCLEOTIDE SEQUENCE [LARGE SCALE GENOMIC DNA]</scope>
</reference>
<keyword evidence="3 5" id="KW-1133">Transmembrane helix</keyword>
<proteinExistence type="predicted"/>
<dbReference type="OrthoDB" id="46411at2759"/>
<evidence type="ECO:0000313" key="8">
    <source>
        <dbReference type="Proteomes" id="UP001165065"/>
    </source>
</evidence>
<dbReference type="Proteomes" id="UP001165065">
    <property type="component" value="Unassembled WGS sequence"/>
</dbReference>
<dbReference type="InterPro" id="IPR050925">
    <property type="entry name" value="Rhomboid_protease_S54"/>
</dbReference>
<feature type="transmembrane region" description="Helical" evidence="5">
    <location>
        <begin position="92"/>
        <end position="109"/>
    </location>
</feature>
<sequence length="192" mass="20395">MKNLPSYLPFTVSPGAYVTTFLLATVTGNIAHMFVSPTTPVLGASGGICGLYGFLYILLRSAGRKSESTSVLKSMGYVLLMGYFYRSSVSNASHIGGFLGGAIAGWAWGPRFKKRYRSKRDPGDRGGRNRPAVVALAGGSEILKPRIDWRVAIGTVAAAVAGVGGIRGVGRTARTVVMIFTNTGWISGVRRF</sequence>
<dbReference type="GO" id="GO:0004252">
    <property type="term" value="F:serine-type endopeptidase activity"/>
    <property type="evidence" value="ECO:0007669"/>
    <property type="project" value="InterPro"/>
</dbReference>
<organism evidence="7 8">
    <name type="scientific">Triparma columacea</name>
    <dbReference type="NCBI Taxonomy" id="722753"/>
    <lineage>
        <taxon>Eukaryota</taxon>
        <taxon>Sar</taxon>
        <taxon>Stramenopiles</taxon>
        <taxon>Ochrophyta</taxon>
        <taxon>Bolidophyceae</taxon>
        <taxon>Parmales</taxon>
        <taxon>Triparmaceae</taxon>
        <taxon>Triparma</taxon>
    </lineage>
</organism>
<evidence type="ECO:0000259" key="6">
    <source>
        <dbReference type="Pfam" id="PF01694"/>
    </source>
</evidence>
<name>A0A9W7G9Q2_9STRA</name>
<keyword evidence="2 5" id="KW-0812">Transmembrane</keyword>
<dbReference type="InterPro" id="IPR022764">
    <property type="entry name" value="Peptidase_S54_rhomboid_dom"/>
</dbReference>
<dbReference type="GO" id="GO:0016020">
    <property type="term" value="C:membrane"/>
    <property type="evidence" value="ECO:0007669"/>
    <property type="project" value="UniProtKB-SubCell"/>
</dbReference>
<keyword evidence="8" id="KW-1185">Reference proteome</keyword>
<feature type="transmembrane region" description="Helical" evidence="5">
    <location>
        <begin position="12"/>
        <end position="35"/>
    </location>
</feature>
<keyword evidence="4 5" id="KW-0472">Membrane</keyword>
<feature type="domain" description="Peptidase S54 rhomboid" evidence="6">
    <location>
        <begin position="17"/>
        <end position="108"/>
    </location>
</feature>
<gene>
    <name evidence="7" type="ORF">TrCOL_g11831</name>
</gene>
<accession>A0A9W7G9Q2</accession>
<evidence type="ECO:0000256" key="3">
    <source>
        <dbReference type="ARBA" id="ARBA00022989"/>
    </source>
</evidence>
<evidence type="ECO:0000256" key="5">
    <source>
        <dbReference type="SAM" id="Phobius"/>
    </source>
</evidence>
<dbReference type="PANTHER" id="PTHR43731">
    <property type="entry name" value="RHOMBOID PROTEASE"/>
    <property type="match status" value="1"/>
</dbReference>
<dbReference type="Gene3D" id="1.20.1540.10">
    <property type="entry name" value="Rhomboid-like"/>
    <property type="match status" value="1"/>
</dbReference>
<evidence type="ECO:0000256" key="2">
    <source>
        <dbReference type="ARBA" id="ARBA00022692"/>
    </source>
</evidence>
<comment type="subcellular location">
    <subcellularLocation>
        <location evidence="1">Membrane</location>
        <topology evidence="1">Multi-pass membrane protein</topology>
    </subcellularLocation>
</comment>
<evidence type="ECO:0000313" key="7">
    <source>
        <dbReference type="EMBL" id="GMI38940.1"/>
    </source>
</evidence>
<evidence type="ECO:0000256" key="4">
    <source>
        <dbReference type="ARBA" id="ARBA00023136"/>
    </source>
</evidence>
<protein>
    <recommendedName>
        <fullName evidence="6">Peptidase S54 rhomboid domain-containing protein</fullName>
    </recommendedName>
</protein>